<keyword evidence="4 6" id="KW-0808">Transferase</keyword>
<dbReference type="RefSeq" id="WP_380717505.1">
    <property type="nucleotide sequence ID" value="NZ_JBHSGI010000009.1"/>
</dbReference>
<feature type="binding site" evidence="6">
    <location>
        <begin position="122"/>
        <end position="123"/>
    </location>
    <ligand>
        <name>S-adenosyl-L-methionine</name>
        <dbReference type="ChEBI" id="CHEBI:59789"/>
    </ligand>
</feature>
<comment type="caution">
    <text evidence="6">Lacks conserved residue(s) required for the propagation of feature annotation.</text>
</comment>
<dbReference type="PANTHER" id="PTHR31760:SF0">
    <property type="entry name" value="S-ADENOSYL-L-METHIONINE-DEPENDENT METHYLTRANSFERASES SUPERFAMILY PROTEIN"/>
    <property type="match status" value="1"/>
</dbReference>
<dbReference type="PANTHER" id="PTHR31760">
    <property type="entry name" value="S-ADENOSYL-L-METHIONINE-DEPENDENT METHYLTRANSFERASES SUPERFAMILY PROTEIN"/>
    <property type="match status" value="1"/>
</dbReference>
<keyword evidence="8" id="KW-1185">Reference proteome</keyword>
<proteinExistence type="inferred from homology"/>
<accession>A0ABV9KHJ3</accession>
<comment type="function">
    <text evidence="6">Specifically methylates the N7 position of guanine in position 527 of 16S rRNA.</text>
</comment>
<reference evidence="8" key="1">
    <citation type="journal article" date="2019" name="Int. J. Syst. Evol. Microbiol.">
        <title>The Global Catalogue of Microorganisms (GCM) 10K type strain sequencing project: providing services to taxonomists for standard genome sequencing and annotation.</title>
        <authorList>
            <consortium name="The Broad Institute Genomics Platform"/>
            <consortium name="The Broad Institute Genome Sequencing Center for Infectious Disease"/>
            <person name="Wu L."/>
            <person name="Ma J."/>
        </authorList>
    </citation>
    <scope>NUCLEOTIDE SEQUENCE [LARGE SCALE GENOMIC DNA]</scope>
    <source>
        <strain evidence="8">CGMCC 4.7283</strain>
    </source>
</reference>
<gene>
    <name evidence="6 7" type="primary">rsmG</name>
    <name evidence="7" type="ORF">ACFO5X_11065</name>
</gene>
<evidence type="ECO:0000256" key="3">
    <source>
        <dbReference type="ARBA" id="ARBA00022603"/>
    </source>
</evidence>
<dbReference type="HAMAP" id="MF_00074">
    <property type="entry name" value="16SrRNA_methyltr_G"/>
    <property type="match status" value="1"/>
</dbReference>
<evidence type="ECO:0000256" key="4">
    <source>
        <dbReference type="ARBA" id="ARBA00022679"/>
    </source>
</evidence>
<keyword evidence="1 6" id="KW-0963">Cytoplasm</keyword>
<dbReference type="Proteomes" id="UP001595973">
    <property type="component" value="Unassembled WGS sequence"/>
</dbReference>
<dbReference type="InterPro" id="IPR003682">
    <property type="entry name" value="rRNA_ssu_MeTfrase_G"/>
</dbReference>
<organism evidence="7 8">
    <name type="scientific">Seohaeicola nanhaiensis</name>
    <dbReference type="NCBI Taxonomy" id="1387282"/>
    <lineage>
        <taxon>Bacteria</taxon>
        <taxon>Pseudomonadati</taxon>
        <taxon>Pseudomonadota</taxon>
        <taxon>Alphaproteobacteria</taxon>
        <taxon>Rhodobacterales</taxon>
        <taxon>Roseobacteraceae</taxon>
        <taxon>Seohaeicola</taxon>
    </lineage>
</organism>
<comment type="similarity">
    <text evidence="6">Belongs to the methyltransferase superfamily. RNA methyltransferase RsmG family.</text>
</comment>
<feature type="binding site" evidence="6">
    <location>
        <position position="68"/>
    </location>
    <ligand>
        <name>S-adenosyl-L-methionine</name>
        <dbReference type="ChEBI" id="CHEBI:59789"/>
    </ligand>
</feature>
<dbReference type="SUPFAM" id="SSF53335">
    <property type="entry name" value="S-adenosyl-L-methionine-dependent methyltransferases"/>
    <property type="match status" value="1"/>
</dbReference>
<protein>
    <recommendedName>
        <fullName evidence="6">Ribosomal RNA small subunit methyltransferase G</fullName>
        <ecNumber evidence="6">2.1.1.170</ecNumber>
    </recommendedName>
    <alternativeName>
        <fullName evidence="6">16S rRNA 7-methylguanosine methyltransferase</fullName>
        <shortName evidence="6">16S rRNA m7G methyltransferase</shortName>
    </alternativeName>
</protein>
<dbReference type="EC" id="2.1.1.170" evidence="6"/>
<dbReference type="GO" id="GO:0008168">
    <property type="term" value="F:methyltransferase activity"/>
    <property type="evidence" value="ECO:0007669"/>
    <property type="project" value="UniProtKB-KW"/>
</dbReference>
<name>A0ABV9KHJ3_9RHOB</name>
<keyword evidence="3 6" id="KW-0489">Methyltransferase</keyword>
<keyword evidence="5 6" id="KW-0949">S-adenosyl-L-methionine</keyword>
<comment type="catalytic activity">
    <reaction evidence="6">
        <text>guanosine(527) in 16S rRNA + S-adenosyl-L-methionine = N(7)-methylguanosine(527) in 16S rRNA + S-adenosyl-L-homocysteine</text>
        <dbReference type="Rhea" id="RHEA:42732"/>
        <dbReference type="Rhea" id="RHEA-COMP:10209"/>
        <dbReference type="Rhea" id="RHEA-COMP:10210"/>
        <dbReference type="ChEBI" id="CHEBI:57856"/>
        <dbReference type="ChEBI" id="CHEBI:59789"/>
        <dbReference type="ChEBI" id="CHEBI:74269"/>
        <dbReference type="ChEBI" id="CHEBI:74480"/>
        <dbReference type="EC" id="2.1.1.170"/>
    </reaction>
</comment>
<dbReference type="Pfam" id="PF02527">
    <property type="entry name" value="GidB"/>
    <property type="match status" value="1"/>
</dbReference>
<evidence type="ECO:0000256" key="5">
    <source>
        <dbReference type="ARBA" id="ARBA00022691"/>
    </source>
</evidence>
<dbReference type="GO" id="GO:0032259">
    <property type="term" value="P:methylation"/>
    <property type="evidence" value="ECO:0007669"/>
    <property type="project" value="UniProtKB-KW"/>
</dbReference>
<dbReference type="Gene3D" id="3.40.50.150">
    <property type="entry name" value="Vaccinia Virus protein VP39"/>
    <property type="match status" value="1"/>
</dbReference>
<feature type="binding site" evidence="6">
    <location>
        <position position="136"/>
    </location>
    <ligand>
        <name>S-adenosyl-L-methionine</name>
        <dbReference type="ChEBI" id="CHEBI:59789"/>
    </ligand>
</feature>
<comment type="subcellular location">
    <subcellularLocation>
        <location evidence="6">Cytoplasm</location>
    </subcellularLocation>
</comment>
<evidence type="ECO:0000256" key="2">
    <source>
        <dbReference type="ARBA" id="ARBA00022552"/>
    </source>
</evidence>
<evidence type="ECO:0000313" key="7">
    <source>
        <dbReference type="EMBL" id="MFC4669096.1"/>
    </source>
</evidence>
<evidence type="ECO:0000256" key="6">
    <source>
        <dbReference type="HAMAP-Rule" id="MF_00074"/>
    </source>
</evidence>
<sequence>MTGQVGAPNVSRETLQRLDIYESLLIKWNPKINLVSRNSLQDLRTRHFADSIQLYTLAPPDGHWCDLGSGGGFPGLIAAILAAEAPEPRQMTLIESDQRKAAFLRTAIRETGVHCTVLCERIEQAAPQAAQVLSARALADLSTLLGFANRHLAPGGLALFPKGVSWKKEVEAARQEWSFDCLPIKSETEPAAAILSITGVKRV</sequence>
<keyword evidence="2 6" id="KW-0698">rRNA processing</keyword>
<dbReference type="EMBL" id="JBHSGI010000009">
    <property type="protein sequence ID" value="MFC4669096.1"/>
    <property type="molecule type" value="Genomic_DNA"/>
</dbReference>
<dbReference type="PIRSF" id="PIRSF003078">
    <property type="entry name" value="GidB"/>
    <property type="match status" value="1"/>
</dbReference>
<evidence type="ECO:0000313" key="8">
    <source>
        <dbReference type="Proteomes" id="UP001595973"/>
    </source>
</evidence>
<evidence type="ECO:0000256" key="1">
    <source>
        <dbReference type="ARBA" id="ARBA00022490"/>
    </source>
</evidence>
<dbReference type="NCBIfam" id="TIGR00138">
    <property type="entry name" value="rsmG_gidB"/>
    <property type="match status" value="1"/>
</dbReference>
<dbReference type="InterPro" id="IPR029063">
    <property type="entry name" value="SAM-dependent_MTases_sf"/>
</dbReference>
<comment type="caution">
    <text evidence="7">The sequence shown here is derived from an EMBL/GenBank/DDBJ whole genome shotgun (WGS) entry which is preliminary data.</text>
</comment>
<feature type="binding site" evidence="6">
    <location>
        <position position="73"/>
    </location>
    <ligand>
        <name>S-adenosyl-L-methionine</name>
        <dbReference type="ChEBI" id="CHEBI:59789"/>
    </ligand>
</feature>